<keyword evidence="4" id="KW-0812">Transmembrane</keyword>
<feature type="domain" description="Alpha/beta hydrolase fold-3" evidence="5">
    <location>
        <begin position="134"/>
        <end position="352"/>
    </location>
</feature>
<dbReference type="InterPro" id="IPR013094">
    <property type="entry name" value="AB_hydrolase_3"/>
</dbReference>
<dbReference type="SUPFAM" id="SSF53474">
    <property type="entry name" value="alpha/beta-Hydrolases"/>
    <property type="match status" value="1"/>
</dbReference>
<dbReference type="EMBL" id="CDMC01000013">
    <property type="protein sequence ID" value="CEL09188.1"/>
    <property type="molecule type" value="Genomic_DNA"/>
</dbReference>
<dbReference type="OMA" id="VEYHEFP"/>
<gene>
    <name evidence="6" type="ORF">ASPCAL12328</name>
</gene>
<dbReference type="InterPro" id="IPR050300">
    <property type="entry name" value="GDXG_lipolytic_enzyme"/>
</dbReference>
<keyword evidence="2" id="KW-0378">Hydrolase</keyword>
<keyword evidence="4" id="KW-0472">Membrane</keyword>
<dbReference type="InterPro" id="IPR033140">
    <property type="entry name" value="Lipase_GDXG_put_SER_AS"/>
</dbReference>
<reference evidence="7" key="1">
    <citation type="journal article" date="2016" name="Genome Announc.">
        <title>Draft genome sequences of fungus Aspergillus calidoustus.</title>
        <authorList>
            <person name="Horn F."/>
            <person name="Linde J."/>
            <person name="Mattern D.J."/>
            <person name="Walther G."/>
            <person name="Guthke R."/>
            <person name="Scherlach K."/>
            <person name="Martin K."/>
            <person name="Brakhage A.A."/>
            <person name="Petzke L."/>
            <person name="Valiante V."/>
        </authorList>
    </citation>
    <scope>NUCLEOTIDE SEQUENCE [LARGE SCALE GENOMIC DNA]</scope>
    <source>
        <strain evidence="7">SF006504</strain>
    </source>
</reference>
<keyword evidence="7" id="KW-1185">Reference proteome</keyword>
<dbReference type="PANTHER" id="PTHR48081">
    <property type="entry name" value="AB HYDROLASE SUPERFAMILY PROTEIN C4A8.06C"/>
    <property type="match status" value="1"/>
</dbReference>
<evidence type="ECO:0000313" key="6">
    <source>
        <dbReference type="EMBL" id="CEL09188.1"/>
    </source>
</evidence>
<dbReference type="Proteomes" id="UP000054771">
    <property type="component" value="Unassembled WGS sequence"/>
</dbReference>
<dbReference type="PROSITE" id="PS01174">
    <property type="entry name" value="LIPASE_GDXG_SER"/>
    <property type="match status" value="1"/>
</dbReference>
<accession>A0A0U5H5H2</accession>
<dbReference type="STRING" id="454130.A0A0U5H5H2"/>
<evidence type="ECO:0000256" key="2">
    <source>
        <dbReference type="ARBA" id="ARBA00022801"/>
    </source>
</evidence>
<dbReference type="GO" id="GO:0016787">
    <property type="term" value="F:hydrolase activity"/>
    <property type="evidence" value="ECO:0007669"/>
    <property type="project" value="UniProtKB-KW"/>
</dbReference>
<name>A0A0U5H5H2_ASPCI</name>
<evidence type="ECO:0000256" key="4">
    <source>
        <dbReference type="SAM" id="Phobius"/>
    </source>
</evidence>
<evidence type="ECO:0000313" key="7">
    <source>
        <dbReference type="Proteomes" id="UP000054771"/>
    </source>
</evidence>
<comment type="similarity">
    <text evidence="1">Belongs to the 'GDXG' lipolytic enzyme family.</text>
</comment>
<evidence type="ECO:0000256" key="1">
    <source>
        <dbReference type="ARBA" id="ARBA00010515"/>
    </source>
</evidence>
<proteinExistence type="inferred from homology"/>
<dbReference type="Gene3D" id="3.40.50.1820">
    <property type="entry name" value="alpha/beta hydrolase"/>
    <property type="match status" value="1"/>
</dbReference>
<dbReference type="PANTHER" id="PTHR48081:SF17">
    <property type="entry name" value="ALPHA_BETA HYDROLASE FOLD-3 DOMAIN-CONTAINING PROTEIN"/>
    <property type="match status" value="1"/>
</dbReference>
<evidence type="ECO:0000256" key="3">
    <source>
        <dbReference type="PROSITE-ProRule" id="PRU10038"/>
    </source>
</evidence>
<feature type="transmembrane region" description="Helical" evidence="4">
    <location>
        <begin position="20"/>
        <end position="38"/>
    </location>
</feature>
<protein>
    <recommendedName>
        <fullName evidence="5">Alpha/beta hydrolase fold-3 domain-containing protein</fullName>
    </recommendedName>
</protein>
<organism evidence="6 7">
    <name type="scientific">Aspergillus calidoustus</name>
    <dbReference type="NCBI Taxonomy" id="454130"/>
    <lineage>
        <taxon>Eukaryota</taxon>
        <taxon>Fungi</taxon>
        <taxon>Dikarya</taxon>
        <taxon>Ascomycota</taxon>
        <taxon>Pezizomycotina</taxon>
        <taxon>Eurotiomycetes</taxon>
        <taxon>Eurotiomycetidae</taxon>
        <taxon>Eurotiales</taxon>
        <taxon>Aspergillaceae</taxon>
        <taxon>Aspergillus</taxon>
        <taxon>Aspergillus subgen. Nidulantes</taxon>
    </lineage>
</organism>
<dbReference type="InterPro" id="IPR029058">
    <property type="entry name" value="AB_hydrolase_fold"/>
</dbReference>
<feature type="active site" evidence="3">
    <location>
        <position position="216"/>
    </location>
</feature>
<sequence>MALQRSLFARHPFKFVFTTWFLASLPFRLAGIAVYYLPSATRPKRSWRQAVTTKLLSLWFQFATTVEFRTPKSLEPGAEAERFVLIDPEKIVSDTTSPYTGPLTTNPAIKPSKVAAFWYESPPASGQTPPPLVVLHFHAGAFVLGGARTAMEAGWGPIALSRQLSCPVLMPEYRLSNKSDRTTSFPAALQDTVSAYKYLLHTLNIPPRNIILSGDSAGGNLVLALIRYIAEYAAETHLPLPRAALLWSPWADLTTPATAVNAHRNAATDFVSGALRDWGVASYTPDTWTSSHEYYSYISPAGHEFRTSVPIFIQTSRQEILYDSHVALARGMQDVGCTVEFVEVERGPHDVFLGAKMFGLLEDGMRIIGKAKEFVLRVGGTQEVAER</sequence>
<keyword evidence="4" id="KW-1133">Transmembrane helix</keyword>
<dbReference type="Pfam" id="PF07859">
    <property type="entry name" value="Abhydrolase_3"/>
    <property type="match status" value="1"/>
</dbReference>
<dbReference type="OrthoDB" id="2152029at2759"/>
<evidence type="ECO:0000259" key="5">
    <source>
        <dbReference type="Pfam" id="PF07859"/>
    </source>
</evidence>
<dbReference type="AlphaFoldDB" id="A0A0U5H5H2"/>